<dbReference type="AlphaFoldDB" id="A0A5C4LCX9"/>
<dbReference type="Pfam" id="PF03734">
    <property type="entry name" value="YkuD"/>
    <property type="match status" value="1"/>
</dbReference>
<comment type="pathway">
    <text evidence="1 7">Cell wall biogenesis; peptidoglycan biosynthesis.</text>
</comment>
<feature type="chain" id="PRO_5022681566" evidence="9">
    <location>
        <begin position="28"/>
        <end position="648"/>
    </location>
</feature>
<dbReference type="Gene3D" id="1.10.101.10">
    <property type="entry name" value="PGBD-like superfamily/PGBD"/>
    <property type="match status" value="1"/>
</dbReference>
<evidence type="ECO:0000256" key="6">
    <source>
        <dbReference type="ARBA" id="ARBA00023316"/>
    </source>
</evidence>
<feature type="active site" description="Proton donor/acceptor" evidence="7">
    <location>
        <position position="423"/>
    </location>
</feature>
<evidence type="ECO:0000256" key="7">
    <source>
        <dbReference type="PROSITE-ProRule" id="PRU01373"/>
    </source>
</evidence>
<feature type="domain" description="L,D-TPase catalytic" evidence="10">
    <location>
        <begin position="293"/>
        <end position="464"/>
    </location>
</feature>
<comment type="caution">
    <text evidence="11">The sequence shown here is derived from an EMBL/GenBank/DDBJ whole genome shotgun (WGS) entry which is preliminary data.</text>
</comment>
<feature type="compositionally biased region" description="Basic and acidic residues" evidence="8">
    <location>
        <begin position="639"/>
        <end position="648"/>
    </location>
</feature>
<proteinExistence type="inferred from homology"/>
<dbReference type="Gene3D" id="2.40.440.10">
    <property type="entry name" value="L,D-transpeptidase catalytic domain-like"/>
    <property type="match status" value="1"/>
</dbReference>
<evidence type="ECO:0000256" key="1">
    <source>
        <dbReference type="ARBA" id="ARBA00004752"/>
    </source>
</evidence>
<keyword evidence="3" id="KW-0808">Transferase</keyword>
<dbReference type="InterPro" id="IPR052905">
    <property type="entry name" value="LD-transpeptidase_YkuD-like"/>
</dbReference>
<feature type="region of interest" description="Disordered" evidence="8">
    <location>
        <begin position="37"/>
        <end position="151"/>
    </location>
</feature>
<dbReference type="Pfam" id="PF01471">
    <property type="entry name" value="PG_binding_1"/>
    <property type="match status" value="1"/>
</dbReference>
<evidence type="ECO:0000256" key="9">
    <source>
        <dbReference type="SAM" id="SignalP"/>
    </source>
</evidence>
<organism evidence="11 12">
    <name type="scientific">Methylobacterium terricola</name>
    <dbReference type="NCBI Taxonomy" id="2583531"/>
    <lineage>
        <taxon>Bacteria</taxon>
        <taxon>Pseudomonadati</taxon>
        <taxon>Pseudomonadota</taxon>
        <taxon>Alphaproteobacteria</taxon>
        <taxon>Hyphomicrobiales</taxon>
        <taxon>Methylobacteriaceae</taxon>
        <taxon>Methylobacterium</taxon>
    </lineage>
</organism>
<keyword evidence="9" id="KW-0732">Signal</keyword>
<dbReference type="Proteomes" id="UP000305267">
    <property type="component" value="Unassembled WGS sequence"/>
</dbReference>
<evidence type="ECO:0000256" key="2">
    <source>
        <dbReference type="ARBA" id="ARBA00005992"/>
    </source>
</evidence>
<feature type="signal peptide" evidence="9">
    <location>
        <begin position="1"/>
        <end position="27"/>
    </location>
</feature>
<dbReference type="SUPFAM" id="SSF47090">
    <property type="entry name" value="PGBD-like"/>
    <property type="match status" value="1"/>
</dbReference>
<gene>
    <name evidence="11" type="ORF">FF100_25775</name>
</gene>
<dbReference type="SUPFAM" id="SSF141523">
    <property type="entry name" value="L,D-transpeptidase catalytic domain-like"/>
    <property type="match status" value="1"/>
</dbReference>
<evidence type="ECO:0000256" key="5">
    <source>
        <dbReference type="ARBA" id="ARBA00022984"/>
    </source>
</evidence>
<feature type="compositionally biased region" description="Low complexity" evidence="8">
    <location>
        <begin position="592"/>
        <end position="611"/>
    </location>
</feature>
<accession>A0A5C4LCX9</accession>
<dbReference type="GO" id="GO:0016740">
    <property type="term" value="F:transferase activity"/>
    <property type="evidence" value="ECO:0007669"/>
    <property type="project" value="UniProtKB-KW"/>
</dbReference>
<dbReference type="PANTHER" id="PTHR41533">
    <property type="entry name" value="L,D-TRANSPEPTIDASE HI_1667-RELATED"/>
    <property type="match status" value="1"/>
</dbReference>
<dbReference type="GO" id="GO:0009252">
    <property type="term" value="P:peptidoglycan biosynthetic process"/>
    <property type="evidence" value="ECO:0007669"/>
    <property type="project" value="UniProtKB-UniPathway"/>
</dbReference>
<evidence type="ECO:0000256" key="3">
    <source>
        <dbReference type="ARBA" id="ARBA00022679"/>
    </source>
</evidence>
<feature type="compositionally biased region" description="Low complexity" evidence="8">
    <location>
        <begin position="543"/>
        <end position="573"/>
    </location>
</feature>
<keyword evidence="6 7" id="KW-0961">Cell wall biogenesis/degradation</keyword>
<feature type="region of interest" description="Disordered" evidence="8">
    <location>
        <begin position="543"/>
        <end position="648"/>
    </location>
</feature>
<dbReference type="InterPro" id="IPR038063">
    <property type="entry name" value="Transpep_catalytic_dom"/>
</dbReference>
<evidence type="ECO:0000256" key="4">
    <source>
        <dbReference type="ARBA" id="ARBA00022960"/>
    </source>
</evidence>
<dbReference type="EMBL" id="VDDA01000016">
    <property type="protein sequence ID" value="TNC09621.1"/>
    <property type="molecule type" value="Genomic_DNA"/>
</dbReference>
<dbReference type="InterPro" id="IPR036366">
    <property type="entry name" value="PGBDSf"/>
</dbReference>
<reference evidence="11 12" key="1">
    <citation type="submission" date="2019-06" db="EMBL/GenBank/DDBJ databases">
        <title>Genome of Methylobacterium sp. 17Sr1-39.</title>
        <authorList>
            <person name="Seo T."/>
        </authorList>
    </citation>
    <scope>NUCLEOTIDE SEQUENCE [LARGE SCALE GENOMIC DNA]</scope>
    <source>
        <strain evidence="11 12">17Sr1-39</strain>
    </source>
</reference>
<name>A0A5C4LCX9_9HYPH</name>
<feature type="compositionally biased region" description="Basic and acidic residues" evidence="8">
    <location>
        <begin position="105"/>
        <end position="141"/>
    </location>
</feature>
<evidence type="ECO:0000259" key="10">
    <source>
        <dbReference type="PROSITE" id="PS52029"/>
    </source>
</evidence>
<dbReference type="PANTHER" id="PTHR41533:SF1">
    <property type="entry name" value="L,D-TRANSPEPTIDASE YCBB-RELATED"/>
    <property type="match status" value="1"/>
</dbReference>
<dbReference type="GO" id="GO:0004180">
    <property type="term" value="F:carboxypeptidase activity"/>
    <property type="evidence" value="ECO:0007669"/>
    <property type="project" value="UniProtKB-ARBA"/>
</dbReference>
<feature type="compositionally biased region" description="Low complexity" evidence="8">
    <location>
        <begin position="624"/>
        <end position="638"/>
    </location>
</feature>
<evidence type="ECO:0000256" key="8">
    <source>
        <dbReference type="SAM" id="MobiDB-lite"/>
    </source>
</evidence>
<dbReference type="InterPro" id="IPR002477">
    <property type="entry name" value="Peptidoglycan-bd-like"/>
</dbReference>
<keyword evidence="12" id="KW-1185">Reference proteome</keyword>
<feature type="active site" description="Nucleophile" evidence="7">
    <location>
        <position position="442"/>
    </location>
</feature>
<evidence type="ECO:0000313" key="11">
    <source>
        <dbReference type="EMBL" id="TNC09621.1"/>
    </source>
</evidence>
<keyword evidence="4 7" id="KW-0133">Cell shape</keyword>
<dbReference type="GO" id="GO:0008360">
    <property type="term" value="P:regulation of cell shape"/>
    <property type="evidence" value="ECO:0007669"/>
    <property type="project" value="UniProtKB-UniRule"/>
</dbReference>
<dbReference type="CDD" id="cd16913">
    <property type="entry name" value="YkuD_like"/>
    <property type="match status" value="1"/>
</dbReference>
<dbReference type="RefSeq" id="WP_139038626.1">
    <property type="nucleotide sequence ID" value="NZ_VDDA01000016.1"/>
</dbReference>
<protein>
    <submittedName>
        <fullName evidence="11">Murein L,D-transpeptidase</fullName>
    </submittedName>
</protein>
<dbReference type="GO" id="GO:0071555">
    <property type="term" value="P:cell wall organization"/>
    <property type="evidence" value="ECO:0007669"/>
    <property type="project" value="UniProtKB-UniRule"/>
</dbReference>
<evidence type="ECO:0000313" key="12">
    <source>
        <dbReference type="Proteomes" id="UP000305267"/>
    </source>
</evidence>
<feature type="compositionally biased region" description="Low complexity" evidence="8">
    <location>
        <begin position="42"/>
        <end position="58"/>
    </location>
</feature>
<keyword evidence="5 7" id="KW-0573">Peptidoglycan synthesis</keyword>
<comment type="similarity">
    <text evidence="2">Belongs to the YkuD family.</text>
</comment>
<sequence>MVLRVAFPCLPSAAFLAWVLGTGLAAAVEPGALLPPAPVPGQPQAQAGPSQGVQGQGVTAPVAPMPPASVEPARREVTTAPEPLPHGATPLAVGPIQPGAAPRASEPRSPEAKPGEAKPLDGKPLDGKPLDGKPLDGKPLDGKPAPKKVSRELPPLVIARMSQDTTPTLTPATFLDTLRAAERYQALVEAGGWQPLPADLTLKPGERNPAVPALRRHLVLTEDLAPGGPEGDLLDPGLVAGLKRFQARHNLAETGLLGRQTLAALNVPASVRQRQLAASANRLIGSSFPFGERYVVVNIPSAAVEAVDHGSVARRYVAVVGKPERASPSVETKITNINFNPTWTVPVSLIKKDIIPHMRMDPGYLAKMHIRMLDAQGQEVQPTAVDWSTERAVNYTLRQDPGFDNSLGQVRIDMPNRHAVYMHDTPSKSLFSRDVRFHSSGCVRVADVKALVGWLLDGTPGPNGPGSAWGPMEIETGIATGERRDIKLAKPVPVTFVYLTGYATPDGRVHFRDDVYGLDSGRETGKDPGKPVVEPAVTGAIAQPASAKPASANPASAKPASAKPASAKPAIPRKAVKTAPTKPDVTSTDPGTIVPATAVPAKTAPSKAATPQGGTAETKPAPKPVAKPAQAAPKAAPSAERRTAVPPT</sequence>
<dbReference type="InterPro" id="IPR005490">
    <property type="entry name" value="LD_TPept_cat_dom"/>
</dbReference>
<dbReference type="UniPathway" id="UPA00219"/>
<dbReference type="OrthoDB" id="9778545at2"/>
<dbReference type="InterPro" id="IPR036365">
    <property type="entry name" value="PGBD-like_sf"/>
</dbReference>
<dbReference type="PROSITE" id="PS52029">
    <property type="entry name" value="LD_TPASE"/>
    <property type="match status" value="1"/>
</dbReference>